<accession>A0ABQ9E8H4</accession>
<reference evidence="1 2" key="1">
    <citation type="submission" date="2022-12" db="EMBL/GenBank/DDBJ databases">
        <title>Chromosome-level genome of Tegillarca granosa.</title>
        <authorList>
            <person name="Kim J."/>
        </authorList>
    </citation>
    <scope>NUCLEOTIDE SEQUENCE [LARGE SCALE GENOMIC DNA]</scope>
    <source>
        <strain evidence="1">Teg-2019</strain>
        <tissue evidence="1">Adductor muscle</tissue>
    </source>
</reference>
<name>A0ABQ9E8H4_TEGGR</name>
<organism evidence="1 2">
    <name type="scientific">Tegillarca granosa</name>
    <name type="common">Malaysian cockle</name>
    <name type="synonym">Anadara granosa</name>
    <dbReference type="NCBI Taxonomy" id="220873"/>
    <lineage>
        <taxon>Eukaryota</taxon>
        <taxon>Metazoa</taxon>
        <taxon>Spiralia</taxon>
        <taxon>Lophotrochozoa</taxon>
        <taxon>Mollusca</taxon>
        <taxon>Bivalvia</taxon>
        <taxon>Autobranchia</taxon>
        <taxon>Pteriomorphia</taxon>
        <taxon>Arcoida</taxon>
        <taxon>Arcoidea</taxon>
        <taxon>Arcidae</taxon>
        <taxon>Tegillarca</taxon>
    </lineage>
</organism>
<evidence type="ECO:0000313" key="2">
    <source>
        <dbReference type="Proteomes" id="UP001217089"/>
    </source>
</evidence>
<proteinExistence type="predicted"/>
<sequence>MVVNELAEKLPWNLKEKWVSGATRYKQQKEVLYTPFSVFVSFLENMADMKHDPAFQFDKKKSQAFCNPQNFKQSRSEYRERNVNEQPSRLVRARKTETVVSSDISNVILCPLHKNDSNLLRRGRKLFWLTVYVLGVAVARNTEQRTVRQQYSVTFVGPHHTLPLYMKLSRYQVKVLKHRSLLSLMFFTLIEIHEKTVPNLENSFDDKTQENSAIFVRRSKCILSNFYPYKTVNSLMMTTQH</sequence>
<gene>
    <name evidence="1" type="ORF">KUTeg_023668</name>
</gene>
<comment type="caution">
    <text evidence="1">The sequence shown here is derived from an EMBL/GenBank/DDBJ whole genome shotgun (WGS) entry which is preliminary data.</text>
</comment>
<protein>
    <submittedName>
        <fullName evidence="1">Uncharacterized protein</fullName>
    </submittedName>
</protein>
<dbReference type="EMBL" id="JARBDR010000921">
    <property type="protein sequence ID" value="KAJ8299608.1"/>
    <property type="molecule type" value="Genomic_DNA"/>
</dbReference>
<evidence type="ECO:0000313" key="1">
    <source>
        <dbReference type="EMBL" id="KAJ8299608.1"/>
    </source>
</evidence>
<keyword evidence="2" id="KW-1185">Reference proteome</keyword>
<dbReference type="Proteomes" id="UP001217089">
    <property type="component" value="Unassembled WGS sequence"/>
</dbReference>